<protein>
    <submittedName>
        <fullName evidence="1">Uncharacterized protein</fullName>
    </submittedName>
</protein>
<dbReference type="Proteomes" id="UP000593838">
    <property type="component" value="Segment"/>
</dbReference>
<name>A0A7M1RVA7_9CAUD</name>
<proteinExistence type="predicted"/>
<dbReference type="GeneID" id="65128506"/>
<organism evidence="1 2">
    <name type="scientific">uncultured phage cr50_1</name>
    <dbReference type="NCBI Taxonomy" id="2772059"/>
    <lineage>
        <taxon>Viruses</taxon>
        <taxon>Duplodnaviria</taxon>
        <taxon>Heunggongvirae</taxon>
        <taxon>Uroviricota</taxon>
        <taxon>Caudoviricetes</taxon>
        <taxon>Crassvirales</taxon>
        <taxon>Suoliviridae</taxon>
        <taxon>Boorivirinae</taxon>
        <taxon>Cohcovirus</taxon>
        <taxon>Cohcovirus hiberniae</taxon>
    </lineage>
</organism>
<evidence type="ECO:0000313" key="2">
    <source>
        <dbReference type="Proteomes" id="UP000593838"/>
    </source>
</evidence>
<dbReference type="RefSeq" id="YP_010110212.1">
    <property type="nucleotide sequence ID" value="NC_055868.1"/>
</dbReference>
<dbReference type="EMBL" id="MT774375">
    <property type="protein sequence ID" value="QOR58054.1"/>
    <property type="molecule type" value="Genomic_DNA"/>
</dbReference>
<evidence type="ECO:0000313" key="1">
    <source>
        <dbReference type="EMBL" id="QOR58054.1"/>
    </source>
</evidence>
<keyword evidence="2" id="KW-1185">Reference proteome</keyword>
<reference evidence="1 2" key="1">
    <citation type="submission" date="2020-07" db="EMBL/GenBank/DDBJ databases">
        <title>Taxonomic proposal: Crassvirales, a new order of highly abundant and diverse bacterial viruses.</title>
        <authorList>
            <person name="Shkoporov A.N."/>
            <person name="Stockdale S.R."/>
            <person name="Guerin E."/>
            <person name="Ross R.P."/>
            <person name="Hill C."/>
        </authorList>
    </citation>
    <scope>NUCLEOTIDE SEQUENCE [LARGE SCALE GENOMIC DNA]</scope>
</reference>
<sequence length="55" mass="6572">MKNYELVNLQLDEQNMNNDIMSQTEQDIYFEADELNDIAFINELMEADRLSKLEE</sequence>
<dbReference type="KEGG" id="vg:65128506"/>
<accession>A0A7M1RVA7</accession>